<dbReference type="FunFam" id="3.20.20.140:FF:000047">
    <property type="entry name" value="PHP domain-containing protein"/>
    <property type="match status" value="1"/>
</dbReference>
<protein>
    <submittedName>
        <fullName evidence="2">DNA polymerase (Family 10)</fullName>
    </submittedName>
</protein>
<sequence length="566" mass="63848">MSMDNKTILKNIRLIVSLMELHEENPFKVKPYRDATFAAERNNDNWAMLSESELSAVFGKKVAQSIAELVQTGSCTDLQSLLQKTPEGVTGLLKIKGLGAKKVRALWLEHKIETVEQLWDVCQTGQLAKFKGFGEKTQQSILEALVFIQENKGKLHYSDALPLAEQLLHLLQECPKTVQADFTGSLRRQDEIISVIEILVASASPEILEEALNQYPHLQPTPQLSNPWTWRGVWLETGVSVAVNFCKPEDYIKKQLLLTGTAAHLAEPLAIGQTFMQWIRKRETFATEQEAYEQAQLPYIVPAMREGRQEWEWSKQFSITELVEYQDLKGILHNHSTYSDGADSLAEMAAYAKAQGFEYLGISDHSKTAFYANGLTEERVLAQLKEIEQLNAQLAPFKIFKGIESDILTDGSLDYAPDILAQFDFVVASVHSVLNMDEAKATQRLLKAIENPYTTILGHPTGRLLLRREGYPLDHQKIIDACAANGVMIEVNANPWRLDLDWRWIGYAMQKGVQICINPDAHQKERYDDMRYGVLAAQKGGLVKSFTFNALGAEQVAAYFENRKKK</sequence>
<dbReference type="STRING" id="927664.SAMN05421780_1172"/>
<evidence type="ECO:0000313" key="2">
    <source>
        <dbReference type="EMBL" id="SFC98865.1"/>
    </source>
</evidence>
<dbReference type="Proteomes" id="UP000199514">
    <property type="component" value="Unassembled WGS sequence"/>
</dbReference>
<dbReference type="PANTHER" id="PTHR36928:SF1">
    <property type="entry name" value="PHOSPHATASE YCDX-RELATED"/>
    <property type="match status" value="1"/>
</dbReference>
<dbReference type="Pfam" id="PF14520">
    <property type="entry name" value="HHH_5"/>
    <property type="match status" value="1"/>
</dbReference>
<reference evidence="2 3" key="1">
    <citation type="submission" date="2016-10" db="EMBL/GenBank/DDBJ databases">
        <authorList>
            <person name="de Groot N.N."/>
        </authorList>
    </citation>
    <scope>NUCLEOTIDE SEQUENCE [LARGE SCALE GENOMIC DNA]</scope>
    <source>
        <strain evidence="2 3">DSM 6793</strain>
    </source>
</reference>
<dbReference type="SUPFAM" id="SSF89550">
    <property type="entry name" value="PHP domain-like"/>
    <property type="match status" value="1"/>
</dbReference>
<dbReference type="InterPro" id="IPR003141">
    <property type="entry name" value="Pol/His_phosphatase_N"/>
</dbReference>
<dbReference type="GO" id="GO:0005829">
    <property type="term" value="C:cytosol"/>
    <property type="evidence" value="ECO:0007669"/>
    <property type="project" value="TreeGrafter"/>
</dbReference>
<feature type="domain" description="Polymerase/histidinol phosphatase N-terminal" evidence="1">
    <location>
        <begin position="330"/>
        <end position="409"/>
    </location>
</feature>
<dbReference type="InterPro" id="IPR027421">
    <property type="entry name" value="DNA_pol_lamdba_lyase_dom_sf"/>
</dbReference>
<dbReference type="Gene3D" id="3.20.20.140">
    <property type="entry name" value="Metal-dependent hydrolases"/>
    <property type="match status" value="1"/>
</dbReference>
<gene>
    <name evidence="2" type="ORF">SAMN05421780_1172</name>
</gene>
<organism evidence="2 3">
    <name type="scientific">Flexibacter flexilis DSM 6793</name>
    <dbReference type="NCBI Taxonomy" id="927664"/>
    <lineage>
        <taxon>Bacteria</taxon>
        <taxon>Pseudomonadati</taxon>
        <taxon>Bacteroidota</taxon>
        <taxon>Cytophagia</taxon>
        <taxon>Cytophagales</taxon>
        <taxon>Flexibacteraceae</taxon>
        <taxon>Flexibacter</taxon>
    </lineage>
</organism>
<dbReference type="EMBL" id="FOLE01000017">
    <property type="protein sequence ID" value="SFC98865.1"/>
    <property type="molecule type" value="Genomic_DNA"/>
</dbReference>
<dbReference type="InterPro" id="IPR016195">
    <property type="entry name" value="Pol/histidinol_Pase-like"/>
</dbReference>
<evidence type="ECO:0000313" key="3">
    <source>
        <dbReference type="Proteomes" id="UP000199514"/>
    </source>
</evidence>
<dbReference type="InterPro" id="IPR004013">
    <property type="entry name" value="PHP_dom"/>
</dbReference>
<dbReference type="InterPro" id="IPR050243">
    <property type="entry name" value="PHP_phosphatase"/>
</dbReference>
<dbReference type="PANTHER" id="PTHR36928">
    <property type="entry name" value="PHOSPHATASE YCDX-RELATED"/>
    <property type="match status" value="1"/>
</dbReference>
<name>A0A1I1NN42_9BACT</name>
<dbReference type="PIRSF" id="PIRSF005047">
    <property type="entry name" value="UCP005047_YshC"/>
    <property type="match status" value="1"/>
</dbReference>
<dbReference type="InterPro" id="IPR043519">
    <property type="entry name" value="NT_sf"/>
</dbReference>
<dbReference type="CDD" id="cd07436">
    <property type="entry name" value="PHP_PolX"/>
    <property type="match status" value="1"/>
</dbReference>
<dbReference type="Pfam" id="PF02811">
    <property type="entry name" value="PHP"/>
    <property type="match status" value="1"/>
</dbReference>
<dbReference type="SUPFAM" id="SSF47802">
    <property type="entry name" value="DNA polymerase beta, N-terminal domain-like"/>
    <property type="match status" value="1"/>
</dbReference>
<proteinExistence type="predicted"/>
<accession>A0A1I1NN42</accession>
<keyword evidence="3" id="KW-1185">Reference proteome</keyword>
<dbReference type="GO" id="GO:0042578">
    <property type="term" value="F:phosphoric ester hydrolase activity"/>
    <property type="evidence" value="ECO:0007669"/>
    <property type="project" value="TreeGrafter"/>
</dbReference>
<dbReference type="NCBIfam" id="NF006375">
    <property type="entry name" value="PRK08609.1"/>
    <property type="match status" value="1"/>
</dbReference>
<dbReference type="InterPro" id="IPR047967">
    <property type="entry name" value="PolX_PHP"/>
</dbReference>
<dbReference type="AlphaFoldDB" id="A0A1I1NN42"/>
<dbReference type="GO" id="GO:0008270">
    <property type="term" value="F:zinc ion binding"/>
    <property type="evidence" value="ECO:0007669"/>
    <property type="project" value="TreeGrafter"/>
</dbReference>
<dbReference type="InterPro" id="IPR022311">
    <property type="entry name" value="PolX-like"/>
</dbReference>
<evidence type="ECO:0000259" key="1">
    <source>
        <dbReference type="SMART" id="SM00481"/>
    </source>
</evidence>
<dbReference type="SUPFAM" id="SSF81301">
    <property type="entry name" value="Nucleotidyltransferase"/>
    <property type="match status" value="1"/>
</dbReference>
<dbReference type="Gene3D" id="1.10.150.20">
    <property type="entry name" value="5' to 3' exonuclease, C-terminal subdomain"/>
    <property type="match status" value="1"/>
</dbReference>
<dbReference type="Gene3D" id="1.10.150.110">
    <property type="entry name" value="DNA polymerase beta, N-terminal domain-like"/>
    <property type="match status" value="1"/>
</dbReference>
<dbReference type="Gene3D" id="3.30.460.10">
    <property type="entry name" value="Beta Polymerase, domain 2"/>
    <property type="match status" value="1"/>
</dbReference>
<dbReference type="SMART" id="SM00481">
    <property type="entry name" value="POLIIIAc"/>
    <property type="match status" value="1"/>
</dbReference>